<dbReference type="EMBL" id="JBHSXM010000001">
    <property type="protein sequence ID" value="MFC6836522.1"/>
    <property type="molecule type" value="Genomic_DNA"/>
</dbReference>
<dbReference type="InterPro" id="IPR043899">
    <property type="entry name" value="DUF5789"/>
</dbReference>
<protein>
    <submittedName>
        <fullName evidence="2">DUF5789 family protein</fullName>
    </submittedName>
</protein>
<evidence type="ECO:0000256" key="1">
    <source>
        <dbReference type="SAM" id="MobiDB-lite"/>
    </source>
</evidence>
<name>A0ABD5UDD9_9EURY</name>
<dbReference type="Pfam" id="PF19102">
    <property type="entry name" value="DUF5789"/>
    <property type="match status" value="1"/>
</dbReference>
<evidence type="ECO:0000313" key="3">
    <source>
        <dbReference type="Proteomes" id="UP001596406"/>
    </source>
</evidence>
<dbReference type="RefSeq" id="WP_304448205.1">
    <property type="nucleotide sequence ID" value="NZ_JARRAH010000001.1"/>
</dbReference>
<gene>
    <name evidence="2" type="ORF">ACFQHK_08360</name>
</gene>
<dbReference type="AlphaFoldDB" id="A0ABD5UDD9"/>
<feature type="region of interest" description="Disordered" evidence="1">
    <location>
        <begin position="73"/>
        <end position="115"/>
    </location>
</feature>
<comment type="caution">
    <text evidence="2">The sequence shown here is derived from an EMBL/GenBank/DDBJ whole genome shotgun (WGS) entry which is preliminary data.</text>
</comment>
<keyword evidence="3" id="KW-1185">Reference proteome</keyword>
<reference evidence="2 3" key="1">
    <citation type="journal article" date="2019" name="Int. J. Syst. Evol. Microbiol.">
        <title>The Global Catalogue of Microorganisms (GCM) 10K type strain sequencing project: providing services to taxonomists for standard genome sequencing and annotation.</title>
        <authorList>
            <consortium name="The Broad Institute Genomics Platform"/>
            <consortium name="The Broad Institute Genome Sequencing Center for Infectious Disease"/>
            <person name="Wu L."/>
            <person name="Ma J."/>
        </authorList>
    </citation>
    <scope>NUCLEOTIDE SEQUENCE [LARGE SCALE GENOMIC DNA]</scope>
    <source>
        <strain evidence="2 3">PSRA2</strain>
    </source>
</reference>
<sequence>MSDEEEESGPVVELGEGNAVEGTPFARLASRLHYGIGKSEVVRRVGDTEIRTPDGPRTVESVLGDTDETYFTTRESLESTVRDVVGTGPVPTTDEPAGPDDDADEDADADDTDDE</sequence>
<organism evidence="2 3">
    <name type="scientific">Halomarina ordinaria</name>
    <dbReference type="NCBI Taxonomy" id="3033939"/>
    <lineage>
        <taxon>Archaea</taxon>
        <taxon>Methanobacteriati</taxon>
        <taxon>Methanobacteriota</taxon>
        <taxon>Stenosarchaea group</taxon>
        <taxon>Halobacteria</taxon>
        <taxon>Halobacteriales</taxon>
        <taxon>Natronomonadaceae</taxon>
        <taxon>Halomarina</taxon>
    </lineage>
</organism>
<feature type="compositionally biased region" description="Acidic residues" evidence="1">
    <location>
        <begin position="97"/>
        <end position="115"/>
    </location>
</feature>
<proteinExistence type="predicted"/>
<accession>A0ABD5UDD9</accession>
<evidence type="ECO:0000313" key="2">
    <source>
        <dbReference type="EMBL" id="MFC6836522.1"/>
    </source>
</evidence>
<dbReference type="Proteomes" id="UP001596406">
    <property type="component" value="Unassembled WGS sequence"/>
</dbReference>